<organism evidence="2 3">
    <name type="scientific">Brassica cretica</name>
    <name type="common">Mustard</name>
    <dbReference type="NCBI Taxonomy" id="69181"/>
    <lineage>
        <taxon>Eukaryota</taxon>
        <taxon>Viridiplantae</taxon>
        <taxon>Streptophyta</taxon>
        <taxon>Embryophyta</taxon>
        <taxon>Tracheophyta</taxon>
        <taxon>Spermatophyta</taxon>
        <taxon>Magnoliopsida</taxon>
        <taxon>eudicotyledons</taxon>
        <taxon>Gunneridae</taxon>
        <taxon>Pentapetalae</taxon>
        <taxon>rosids</taxon>
        <taxon>malvids</taxon>
        <taxon>Brassicales</taxon>
        <taxon>Brassicaceae</taxon>
        <taxon>Brassiceae</taxon>
        <taxon>Brassica</taxon>
    </lineage>
</organism>
<feature type="region of interest" description="Disordered" evidence="1">
    <location>
        <begin position="1"/>
        <end position="50"/>
    </location>
</feature>
<gene>
    <name evidence="2" type="ORF">F2Q69_00027951</name>
</gene>
<comment type="caution">
    <text evidence="2">The sequence shown here is derived from an EMBL/GenBank/DDBJ whole genome shotgun (WGS) entry which is preliminary data.</text>
</comment>
<name>A0A8S9RYD5_BRACR</name>
<feature type="compositionally biased region" description="Acidic residues" evidence="1">
    <location>
        <begin position="38"/>
        <end position="50"/>
    </location>
</feature>
<proteinExistence type="predicted"/>
<sequence length="50" mass="5498">MQRSDGRSETDASTAAKGAESATEKWQGGKTHNHENSNVEEVDRDDYEGD</sequence>
<accession>A0A8S9RYD5</accession>
<feature type="compositionally biased region" description="Basic and acidic residues" evidence="1">
    <location>
        <begin position="1"/>
        <end position="10"/>
    </location>
</feature>
<dbReference type="EMBL" id="QGKX02000088">
    <property type="protein sequence ID" value="KAF3585827.1"/>
    <property type="molecule type" value="Genomic_DNA"/>
</dbReference>
<evidence type="ECO:0000313" key="2">
    <source>
        <dbReference type="EMBL" id="KAF3585827.1"/>
    </source>
</evidence>
<dbReference type="Proteomes" id="UP000712600">
    <property type="component" value="Unassembled WGS sequence"/>
</dbReference>
<dbReference type="AlphaFoldDB" id="A0A8S9RYD5"/>
<evidence type="ECO:0000313" key="3">
    <source>
        <dbReference type="Proteomes" id="UP000712600"/>
    </source>
</evidence>
<protein>
    <submittedName>
        <fullName evidence="2">Uncharacterized protein</fullName>
    </submittedName>
</protein>
<reference evidence="2" key="1">
    <citation type="submission" date="2019-12" db="EMBL/GenBank/DDBJ databases">
        <title>Genome sequencing and annotation of Brassica cretica.</title>
        <authorList>
            <person name="Studholme D.J."/>
            <person name="Sarris P."/>
        </authorList>
    </citation>
    <scope>NUCLEOTIDE SEQUENCE</scope>
    <source>
        <strain evidence="2">PFS-109/04</strain>
        <tissue evidence="2">Leaf</tissue>
    </source>
</reference>
<evidence type="ECO:0000256" key="1">
    <source>
        <dbReference type="SAM" id="MobiDB-lite"/>
    </source>
</evidence>